<evidence type="ECO:0000256" key="13">
    <source>
        <dbReference type="ARBA" id="ARBA00023315"/>
    </source>
</evidence>
<evidence type="ECO:0000256" key="8">
    <source>
        <dbReference type="ARBA" id="ARBA00022723"/>
    </source>
</evidence>
<sequence>MNATGAVVFLPREGNGVSLMLEDLLFDPAALWLAQALSRAGVERFFVVCHTDDREKAQACFPEGTEFVTGVSEDAVEQLVAFLNELEGRALVVTRPVLLSDEGARQLFDEQWGGPLECRETGVCRIDAQTLAEALGEGVGLEEALRDKAEKPNGRSIWFQGAYSLRPGAEARVEAELTARTNSAHRLLEAGVRILDPNNCYVGPRVQVGKGTLLLPGTILRGETVIGSNCEIGPNTMIRDCIIGEGVTVNASQLNESTVEDGTTVGPFAYIRPHCHVGPHVKVGDFVELKNSTIGEGTKISHLTYVGDSDVGGHVNFGCGTVTVNYDGTQKYRTIIGDNAFIGCNTNLVAPVRVGDGAYTAAGSTITDEVPADSLAIARARQTVKKQWAARRRSRKR</sequence>
<comment type="caution">
    <text evidence="18">The sequence shown here is derived from an EMBL/GenBank/DDBJ whole genome shotgun (WGS) entry which is preliminary data.</text>
</comment>
<dbReference type="Proteomes" id="UP001440599">
    <property type="component" value="Unassembled WGS sequence"/>
</dbReference>
<dbReference type="Gene3D" id="2.160.10.10">
    <property type="entry name" value="Hexapeptide repeat proteins"/>
    <property type="match status" value="1"/>
</dbReference>
<evidence type="ECO:0000256" key="5">
    <source>
        <dbReference type="ARBA" id="ARBA00022490"/>
    </source>
</evidence>
<dbReference type="InterPro" id="IPR050065">
    <property type="entry name" value="GlmU-like"/>
</dbReference>
<evidence type="ECO:0000256" key="1">
    <source>
        <dbReference type="ARBA" id="ARBA00001946"/>
    </source>
</evidence>
<protein>
    <submittedName>
        <fullName evidence="18">DapH/DapD/GlmU-related protein</fullName>
    </submittedName>
</protein>
<proteinExistence type="inferred from homology"/>
<reference evidence="18 19" key="1">
    <citation type="submission" date="2024-03" db="EMBL/GenBank/DDBJ databases">
        <title>Human intestinal bacterial collection.</title>
        <authorList>
            <person name="Pauvert C."/>
            <person name="Hitch T.C.A."/>
            <person name="Clavel T."/>
        </authorList>
    </citation>
    <scope>NUCLEOTIDE SEQUENCE [LARGE SCALE GENOMIC DNA]</scope>
    <source>
        <strain evidence="18 19">CLA-AP-H34</strain>
    </source>
</reference>
<comment type="similarity">
    <text evidence="3">In the C-terminal section; belongs to the transferase hexapeptide repeat family.</text>
</comment>
<keyword evidence="12" id="KW-0511">Multifunctional enzyme</keyword>
<keyword evidence="9" id="KW-0460">Magnesium</keyword>
<keyword evidence="10" id="KW-0133">Cell shape</keyword>
<keyword evidence="13" id="KW-0012">Acyltransferase</keyword>
<keyword evidence="7" id="KW-0548">Nucleotidyltransferase</keyword>
<keyword evidence="11" id="KW-0573">Peptidoglycan synthesis</keyword>
<evidence type="ECO:0000256" key="15">
    <source>
        <dbReference type="ARBA" id="ARBA00048247"/>
    </source>
</evidence>
<comment type="subcellular location">
    <subcellularLocation>
        <location evidence="2">Cytoplasm</location>
    </subcellularLocation>
</comment>
<keyword evidence="6" id="KW-0808">Transferase</keyword>
<dbReference type="InterPro" id="IPR038009">
    <property type="entry name" value="GlmU_C_LbH"/>
</dbReference>
<accession>A0ABV1EQ15</accession>
<dbReference type="PANTHER" id="PTHR43584:SF3">
    <property type="entry name" value="BIFUNCTIONAL PROTEIN GLMU"/>
    <property type="match status" value="1"/>
</dbReference>
<comment type="cofactor">
    <cofactor evidence="1">
        <name>Mg(2+)</name>
        <dbReference type="ChEBI" id="CHEBI:18420"/>
    </cofactor>
</comment>
<evidence type="ECO:0000256" key="6">
    <source>
        <dbReference type="ARBA" id="ARBA00022679"/>
    </source>
</evidence>
<dbReference type="SUPFAM" id="SSF51161">
    <property type="entry name" value="Trimeric LpxA-like enzymes"/>
    <property type="match status" value="1"/>
</dbReference>
<keyword evidence="19" id="KW-1185">Reference proteome</keyword>
<dbReference type="SUPFAM" id="SSF53448">
    <property type="entry name" value="Nucleotide-diphospho-sugar transferases"/>
    <property type="match status" value="1"/>
</dbReference>
<dbReference type="Pfam" id="PF00132">
    <property type="entry name" value="Hexapep"/>
    <property type="match status" value="2"/>
</dbReference>
<comment type="similarity">
    <text evidence="4">In the N-terminal section; belongs to the N-acetylglucosamine-1-phosphate uridyltransferase family.</text>
</comment>
<dbReference type="InterPro" id="IPR001451">
    <property type="entry name" value="Hexapep"/>
</dbReference>
<gene>
    <name evidence="18" type="ORF">WMO45_09100</name>
</gene>
<dbReference type="PANTHER" id="PTHR43584">
    <property type="entry name" value="NUCLEOTIDYL TRANSFERASE"/>
    <property type="match status" value="1"/>
</dbReference>
<evidence type="ECO:0000313" key="19">
    <source>
        <dbReference type="Proteomes" id="UP001440599"/>
    </source>
</evidence>
<organism evidence="18 19">
    <name type="scientific">Flavonifractor hominis</name>
    <dbReference type="NCBI Taxonomy" id="3133178"/>
    <lineage>
        <taxon>Bacteria</taxon>
        <taxon>Bacillati</taxon>
        <taxon>Bacillota</taxon>
        <taxon>Clostridia</taxon>
        <taxon>Eubacteriales</taxon>
        <taxon>Oscillospiraceae</taxon>
        <taxon>Flavonifractor</taxon>
    </lineage>
</organism>
<keyword evidence="14" id="KW-0961">Cell wall biogenesis/degradation</keyword>
<keyword evidence="8" id="KW-0479">Metal-binding</keyword>
<evidence type="ECO:0000256" key="16">
    <source>
        <dbReference type="ARBA" id="ARBA00048493"/>
    </source>
</evidence>
<evidence type="ECO:0000256" key="2">
    <source>
        <dbReference type="ARBA" id="ARBA00004496"/>
    </source>
</evidence>
<evidence type="ECO:0000256" key="3">
    <source>
        <dbReference type="ARBA" id="ARBA00007707"/>
    </source>
</evidence>
<dbReference type="EMBL" id="JBBMFT010000004">
    <property type="protein sequence ID" value="MEQ2456680.1"/>
    <property type="molecule type" value="Genomic_DNA"/>
</dbReference>
<comment type="catalytic activity">
    <reaction evidence="16">
        <text>N-acetyl-alpha-D-glucosamine 1-phosphate + UTP + H(+) = UDP-N-acetyl-alpha-D-glucosamine + diphosphate</text>
        <dbReference type="Rhea" id="RHEA:13509"/>
        <dbReference type="ChEBI" id="CHEBI:15378"/>
        <dbReference type="ChEBI" id="CHEBI:33019"/>
        <dbReference type="ChEBI" id="CHEBI:46398"/>
        <dbReference type="ChEBI" id="CHEBI:57705"/>
        <dbReference type="ChEBI" id="CHEBI:57776"/>
        <dbReference type="EC" id="2.7.7.23"/>
    </reaction>
</comment>
<evidence type="ECO:0000256" key="9">
    <source>
        <dbReference type="ARBA" id="ARBA00022842"/>
    </source>
</evidence>
<keyword evidence="5" id="KW-0963">Cytoplasm</keyword>
<evidence type="ECO:0000256" key="7">
    <source>
        <dbReference type="ARBA" id="ARBA00022695"/>
    </source>
</evidence>
<evidence type="ECO:0000313" key="18">
    <source>
        <dbReference type="EMBL" id="MEQ2456680.1"/>
    </source>
</evidence>
<comment type="function">
    <text evidence="17">Catalyzes the last two sequential reactions in the de novo biosynthetic pathway for UDP-N-acetylglucosamine (UDP-GlcNAc). The C-terminal domain catalyzes the transfer of acetyl group from acetyl coenzyme A to glucosamine-1-phosphate (GlcN-1-P) to produce N-acetylglucosamine-1-phosphate (GlcNAc-1-P), which is converted into UDP-GlcNAc by the transfer of uridine 5-monophosphate (from uridine 5-triphosphate), a reaction catalyzed by the N-terminal domain.</text>
</comment>
<evidence type="ECO:0000256" key="14">
    <source>
        <dbReference type="ARBA" id="ARBA00023316"/>
    </source>
</evidence>
<dbReference type="RefSeq" id="WP_349140353.1">
    <property type="nucleotide sequence ID" value="NZ_JBBMFT010000004.1"/>
</dbReference>
<name>A0ABV1EQ15_9FIRM</name>
<evidence type="ECO:0000256" key="11">
    <source>
        <dbReference type="ARBA" id="ARBA00022984"/>
    </source>
</evidence>
<evidence type="ECO:0000256" key="10">
    <source>
        <dbReference type="ARBA" id="ARBA00022960"/>
    </source>
</evidence>
<dbReference type="InterPro" id="IPR011004">
    <property type="entry name" value="Trimer_LpxA-like_sf"/>
</dbReference>
<dbReference type="InterPro" id="IPR029044">
    <property type="entry name" value="Nucleotide-diphossugar_trans"/>
</dbReference>
<comment type="catalytic activity">
    <reaction evidence="15">
        <text>alpha-D-glucosamine 1-phosphate + acetyl-CoA = N-acetyl-alpha-D-glucosamine 1-phosphate + CoA + H(+)</text>
        <dbReference type="Rhea" id="RHEA:13725"/>
        <dbReference type="ChEBI" id="CHEBI:15378"/>
        <dbReference type="ChEBI" id="CHEBI:57287"/>
        <dbReference type="ChEBI" id="CHEBI:57288"/>
        <dbReference type="ChEBI" id="CHEBI:57776"/>
        <dbReference type="ChEBI" id="CHEBI:58516"/>
        <dbReference type="EC" id="2.3.1.157"/>
    </reaction>
</comment>
<dbReference type="CDD" id="cd03353">
    <property type="entry name" value="LbH_GlmU_C"/>
    <property type="match status" value="1"/>
</dbReference>
<evidence type="ECO:0000256" key="12">
    <source>
        <dbReference type="ARBA" id="ARBA00023268"/>
    </source>
</evidence>
<evidence type="ECO:0000256" key="4">
    <source>
        <dbReference type="ARBA" id="ARBA00007947"/>
    </source>
</evidence>
<evidence type="ECO:0000256" key="17">
    <source>
        <dbReference type="ARBA" id="ARBA00049628"/>
    </source>
</evidence>